<name>A0A2T3YYS7_TRIA4</name>
<feature type="compositionally biased region" description="Basic residues" evidence="1">
    <location>
        <begin position="572"/>
        <end position="584"/>
    </location>
</feature>
<dbReference type="AlphaFoldDB" id="A0A2T3YYS7"/>
<feature type="compositionally biased region" description="Polar residues" evidence="1">
    <location>
        <begin position="529"/>
        <end position="555"/>
    </location>
</feature>
<feature type="compositionally biased region" description="Acidic residues" evidence="1">
    <location>
        <begin position="343"/>
        <end position="369"/>
    </location>
</feature>
<organism evidence="2 3">
    <name type="scientific">Trichoderma asperellum (strain ATCC 204424 / CBS 433.97 / NBRC 101777)</name>
    <dbReference type="NCBI Taxonomy" id="1042311"/>
    <lineage>
        <taxon>Eukaryota</taxon>
        <taxon>Fungi</taxon>
        <taxon>Dikarya</taxon>
        <taxon>Ascomycota</taxon>
        <taxon>Pezizomycotina</taxon>
        <taxon>Sordariomycetes</taxon>
        <taxon>Hypocreomycetidae</taxon>
        <taxon>Hypocreales</taxon>
        <taxon>Hypocreaceae</taxon>
        <taxon>Trichoderma</taxon>
    </lineage>
</organism>
<feature type="compositionally biased region" description="Pro residues" evidence="1">
    <location>
        <begin position="19"/>
        <end position="28"/>
    </location>
</feature>
<feature type="compositionally biased region" description="Low complexity" evidence="1">
    <location>
        <begin position="370"/>
        <end position="390"/>
    </location>
</feature>
<dbReference type="OrthoDB" id="4776573at2759"/>
<evidence type="ECO:0000313" key="3">
    <source>
        <dbReference type="Proteomes" id="UP000240493"/>
    </source>
</evidence>
<proteinExistence type="predicted"/>
<feature type="region of interest" description="Disordered" evidence="1">
    <location>
        <begin position="1"/>
        <end position="31"/>
    </location>
</feature>
<evidence type="ECO:0000256" key="1">
    <source>
        <dbReference type="SAM" id="MobiDB-lite"/>
    </source>
</evidence>
<dbReference type="Proteomes" id="UP000240493">
    <property type="component" value="Unassembled WGS sequence"/>
</dbReference>
<evidence type="ECO:0000313" key="2">
    <source>
        <dbReference type="EMBL" id="PTB37719.1"/>
    </source>
</evidence>
<gene>
    <name evidence="2" type="ORF">M441DRAFT_447774</name>
</gene>
<reference evidence="2 3" key="1">
    <citation type="submission" date="2016-07" db="EMBL/GenBank/DDBJ databases">
        <title>Multiple horizontal gene transfer events from other fungi enriched the ability of initially mycotrophic Trichoderma (Ascomycota) to feed on dead plant biomass.</title>
        <authorList>
            <consortium name="DOE Joint Genome Institute"/>
            <person name="Aerts A."/>
            <person name="Atanasova L."/>
            <person name="Chenthamara K."/>
            <person name="Zhang J."/>
            <person name="Grujic M."/>
            <person name="Henrissat B."/>
            <person name="Kuo A."/>
            <person name="Salamov A."/>
            <person name="Lipzen A."/>
            <person name="Labutti K."/>
            <person name="Barry K."/>
            <person name="Miao Y."/>
            <person name="Rahimi M.J."/>
            <person name="Shen Q."/>
            <person name="Grigoriev I.V."/>
            <person name="Kubicek C.P."/>
            <person name="Druzhinina I.S."/>
        </authorList>
    </citation>
    <scope>NUCLEOTIDE SEQUENCE [LARGE SCALE GENOMIC DNA]</scope>
    <source>
        <strain evidence="2 3">CBS 433.97</strain>
    </source>
</reference>
<sequence>MDPTSWLDLSVESDGITSPSPPPSPPISPAKLLSRSKSIIERSSSRASVYSISPNTSSRSDDHLLGRAGLPPWDRTVDIIYHKYKRGEAKPDRNTALKASVNQFFLLHKRQRSETRKHLAEPLGSKPISLNRFCWDQDCWELSDFTPLHDVLAAFYPCFAVSFDFYASLFAIILSEYTFHVTFSPFIAPRLNPLATTWLNKYGPFVQSLVIEIDLSRLGLGPSPSATALLPGIGRVQDLIFDFSVSQLKRPLEAPLETLILACRRFYGEREVIPKPHIGPVDKQDADNTQNPSADIVDKSSKPSPSNISERISRAISPAPQDSFEQSVLITHNDTKSEFYTWDLDDDDEIEDGDDDDDDDEDGDMDADSSFESSYCSSLSSDSSSNADTSLAPTPSIPEETPFFCPDKHLSICNHLARLRNKVTSLRIVGFSDEYSRALIATIFPQAKAFPIENHSYRVAPSTLWPRLRGQKSWIDAGRGTLLLDDHEVIPEPCIFPEGLVQLPPPVIYRSGIRSLPWCREPTHRPRHSTTNSGSSWPSQRSMESNDGNISTSSQRSDEKSRMQKLLGKYKEKSRRRSRPISAP</sequence>
<accession>A0A2T3YYS7</accession>
<feature type="region of interest" description="Disordered" evidence="1">
    <location>
        <begin position="276"/>
        <end position="326"/>
    </location>
</feature>
<feature type="region of interest" description="Disordered" evidence="1">
    <location>
        <begin position="341"/>
        <end position="395"/>
    </location>
</feature>
<keyword evidence="3" id="KW-1185">Reference proteome</keyword>
<dbReference type="STRING" id="1042311.A0A2T3YYS7"/>
<feature type="compositionally biased region" description="Basic and acidic residues" evidence="1">
    <location>
        <begin position="276"/>
        <end position="286"/>
    </location>
</feature>
<dbReference type="EMBL" id="KZ679267">
    <property type="protein sequence ID" value="PTB37719.1"/>
    <property type="molecule type" value="Genomic_DNA"/>
</dbReference>
<feature type="region of interest" description="Disordered" evidence="1">
    <location>
        <begin position="520"/>
        <end position="584"/>
    </location>
</feature>
<protein>
    <submittedName>
        <fullName evidence="2">Uncharacterized protein</fullName>
    </submittedName>
</protein>